<reference evidence="1 2" key="1">
    <citation type="submission" date="2022-01" db="EMBL/GenBank/DDBJ databases">
        <title>Whole genome-based taxonomy of the Shewanellaceae.</title>
        <authorList>
            <person name="Martin-Rodriguez A.J."/>
        </authorList>
    </citation>
    <scope>NUCLEOTIDE SEQUENCE [LARGE SCALE GENOMIC DNA]</scope>
    <source>
        <strain evidence="1 2">DSM 17177</strain>
    </source>
</reference>
<dbReference type="RefSeq" id="WP_248942085.1">
    <property type="nucleotide sequence ID" value="NZ_JAKIKS010000100.1"/>
</dbReference>
<name>A0ABT0LH50_9GAMM</name>
<keyword evidence="2" id="KW-1185">Reference proteome</keyword>
<sequence length="99" mass="10913">MYLKRQAILADIITEAVRLTEISDALSNTAAEHHSQHLDAQDTYDATITGQAEVLATFTSAQLKYESAAETSANMTAAEVAETWTDNYLDCHNNRHTLV</sequence>
<evidence type="ECO:0000313" key="2">
    <source>
        <dbReference type="Proteomes" id="UP001203423"/>
    </source>
</evidence>
<gene>
    <name evidence="1" type="ORF">L2764_19830</name>
</gene>
<dbReference type="Proteomes" id="UP001203423">
    <property type="component" value="Unassembled WGS sequence"/>
</dbReference>
<protein>
    <submittedName>
        <fullName evidence="1">Uncharacterized protein</fullName>
    </submittedName>
</protein>
<dbReference type="EMBL" id="JAKIKS010000100">
    <property type="protein sequence ID" value="MCL1126670.1"/>
    <property type="molecule type" value="Genomic_DNA"/>
</dbReference>
<organism evidence="1 2">
    <name type="scientific">Shewanella surugensis</name>
    <dbReference type="NCBI Taxonomy" id="212020"/>
    <lineage>
        <taxon>Bacteria</taxon>
        <taxon>Pseudomonadati</taxon>
        <taxon>Pseudomonadota</taxon>
        <taxon>Gammaproteobacteria</taxon>
        <taxon>Alteromonadales</taxon>
        <taxon>Shewanellaceae</taxon>
        <taxon>Shewanella</taxon>
    </lineage>
</organism>
<accession>A0ABT0LH50</accession>
<evidence type="ECO:0000313" key="1">
    <source>
        <dbReference type="EMBL" id="MCL1126670.1"/>
    </source>
</evidence>
<proteinExistence type="predicted"/>
<comment type="caution">
    <text evidence="1">The sequence shown here is derived from an EMBL/GenBank/DDBJ whole genome shotgun (WGS) entry which is preliminary data.</text>
</comment>